<organism evidence="2 3">
    <name type="scientific">Micromonospora lupini str. Lupac 08</name>
    <dbReference type="NCBI Taxonomy" id="1150864"/>
    <lineage>
        <taxon>Bacteria</taxon>
        <taxon>Bacillati</taxon>
        <taxon>Actinomycetota</taxon>
        <taxon>Actinomycetes</taxon>
        <taxon>Micromonosporales</taxon>
        <taxon>Micromonosporaceae</taxon>
        <taxon>Micromonospora</taxon>
    </lineage>
</organism>
<accession>I0L7T2</accession>
<sequence length="72" mass="7849">MGGQVPEQATPDEVLLDVDDVALGHTGVMRWNPRDKWVISKGTTHPPIIEETTFEQAQTLLARHAPSEAMAG</sequence>
<reference evidence="2 3" key="1">
    <citation type="journal article" date="2012" name="J. Bacteriol.">
        <title>Genome Sequence of Micromonospora lupini Lupac 08, Isolated from Root Nodules of Lupinus angustifolius.</title>
        <authorList>
            <person name="Alonso-Vega P."/>
            <person name="Normand P."/>
            <person name="Bacigalupe R."/>
            <person name="Pujic P."/>
            <person name="Lajus A."/>
            <person name="Vallenet D."/>
            <person name="Carro L."/>
            <person name="Coll P."/>
            <person name="Trujillo M.E."/>
        </authorList>
    </citation>
    <scope>NUCLEOTIDE SEQUENCE [LARGE SCALE GENOMIC DNA]</scope>
    <source>
        <strain evidence="2 3">Lupac 08</strain>
    </source>
</reference>
<protein>
    <recommendedName>
        <fullName evidence="1">Recombinase domain-containing protein</fullName>
    </recommendedName>
</protein>
<dbReference type="STRING" id="1150864.MILUP08_44757"/>
<dbReference type="AlphaFoldDB" id="I0L7T2"/>
<name>I0L7T2_9ACTN</name>
<dbReference type="RefSeq" id="WP_007462386.1">
    <property type="nucleotide sequence ID" value="NZ_HF570108.1"/>
</dbReference>
<gene>
    <name evidence="2" type="ORF">MILUP08_44757</name>
</gene>
<keyword evidence="3" id="KW-1185">Reference proteome</keyword>
<evidence type="ECO:0000313" key="2">
    <source>
        <dbReference type="EMBL" id="CCH19879.1"/>
    </source>
</evidence>
<dbReference type="EMBL" id="CAIE01000036">
    <property type="protein sequence ID" value="CCH19879.1"/>
    <property type="molecule type" value="Genomic_DNA"/>
</dbReference>
<evidence type="ECO:0000259" key="1">
    <source>
        <dbReference type="Pfam" id="PF07508"/>
    </source>
</evidence>
<dbReference type="GO" id="GO:0003677">
    <property type="term" value="F:DNA binding"/>
    <property type="evidence" value="ECO:0007669"/>
    <property type="project" value="InterPro"/>
</dbReference>
<proteinExistence type="predicted"/>
<feature type="domain" description="Recombinase" evidence="1">
    <location>
        <begin position="26"/>
        <end position="62"/>
    </location>
</feature>
<dbReference type="Proteomes" id="UP000003448">
    <property type="component" value="Unassembled WGS sequence"/>
</dbReference>
<evidence type="ECO:0000313" key="3">
    <source>
        <dbReference type="Proteomes" id="UP000003448"/>
    </source>
</evidence>
<dbReference type="eggNOG" id="COG1961">
    <property type="taxonomic scope" value="Bacteria"/>
</dbReference>
<dbReference type="OrthoDB" id="3372479at2"/>
<dbReference type="GO" id="GO:0000150">
    <property type="term" value="F:DNA strand exchange activity"/>
    <property type="evidence" value="ECO:0007669"/>
    <property type="project" value="InterPro"/>
</dbReference>
<dbReference type="InterPro" id="IPR011109">
    <property type="entry name" value="DNA_bind_recombinase_dom"/>
</dbReference>
<dbReference type="Pfam" id="PF07508">
    <property type="entry name" value="Recombinase"/>
    <property type="match status" value="1"/>
</dbReference>